<proteinExistence type="predicted"/>
<evidence type="ECO:0000259" key="1">
    <source>
        <dbReference type="PROSITE" id="PS51286"/>
    </source>
</evidence>
<sequence>MCAQRLWPSVQALGRGLVSSRGELFQQGVKAYNAQNFTNNHHTQGHPHNSFSGHENFHWSQRLSHNARGSFNKVVTTSLHSGTVLFVKEFSDSENEHAHAILRSLPAYHATTVTRGDTVNSEYHHQTHHFTDIECNNCSAEEVANTFISMSQQCRHRPMDLEDSQYSGLCSVLAQSLRLLTDNQLISVLSALSLWPPTSATTTPNFVALWNSLDHTCTERIRKWDIARMFLVADHWFALRLSRISTYNIQMTKVLGRQVTSMGPAQLVQFLFYANLSRKLEPFIIKRDIEKRLIDVLEHLSVEELGVISMGFFKTQTFLKSEKLIENIIKKTQESLEFVSDASLCAILKLLRKSVPALQWKLIYGLLDSLQRELHRLNYMCLLQVALLGNELLIFHPQVMDTIASRFAGDIKGLRLKDIERLTFALMLYNYVPPSRPDIFNLVAQELREPERVPEINHYPKCFVSCVVYLTTLGLFPQDLISAALQPSMLNLLSMSRHYSSMGREVNELDWTLEVEGPQNYKGYRLSPDKRAQLTQEYLGSLPSGPSKYLTHQEKLVLDVKDKLGAMLGGPRFLAITFVLPHIQTPDIVFCTNNDGEPVHIPDEYQTLPATSLKQPLHLDTDFKWNAVVIAGRNSFLRNTEDLRGNVEMKRRQLTKLGYQVTVVPYTRFYKRTVRGRLICLEQVLAEGSSLATKGRVDSAMVQLKGLPDQQAEVVG</sequence>
<dbReference type="InterPro" id="IPR050870">
    <property type="entry name" value="FAST_kinase"/>
</dbReference>
<dbReference type="GO" id="GO:0003723">
    <property type="term" value="F:RNA binding"/>
    <property type="evidence" value="ECO:0007669"/>
    <property type="project" value="TreeGrafter"/>
</dbReference>
<dbReference type="SMART" id="SM00952">
    <property type="entry name" value="RAP"/>
    <property type="match status" value="1"/>
</dbReference>
<protein>
    <recommendedName>
        <fullName evidence="1">RAP domain-containing protein</fullName>
    </recommendedName>
</protein>
<dbReference type="GO" id="GO:0005759">
    <property type="term" value="C:mitochondrial matrix"/>
    <property type="evidence" value="ECO:0007669"/>
    <property type="project" value="TreeGrafter"/>
</dbReference>
<dbReference type="GO" id="GO:0000963">
    <property type="term" value="P:mitochondrial RNA processing"/>
    <property type="evidence" value="ECO:0007669"/>
    <property type="project" value="TreeGrafter"/>
</dbReference>
<dbReference type="InterPro" id="IPR013584">
    <property type="entry name" value="RAP"/>
</dbReference>
<keyword evidence="3" id="KW-1185">Reference proteome</keyword>
<dbReference type="GO" id="GO:0035770">
    <property type="term" value="C:ribonucleoprotein granule"/>
    <property type="evidence" value="ECO:0007669"/>
    <property type="project" value="TreeGrafter"/>
</dbReference>
<dbReference type="PANTHER" id="PTHR21228:SF40">
    <property type="entry name" value="LD45607P"/>
    <property type="match status" value="1"/>
</dbReference>
<name>A0AAE1TY87_9EUCA</name>
<dbReference type="PANTHER" id="PTHR21228">
    <property type="entry name" value="FAST LEU-RICH DOMAIN-CONTAINING"/>
    <property type="match status" value="1"/>
</dbReference>
<accession>A0AAE1TY87</accession>
<dbReference type="PROSITE" id="PS51286">
    <property type="entry name" value="RAP"/>
    <property type="match status" value="1"/>
</dbReference>
<comment type="caution">
    <text evidence="2">The sequence shown here is derived from an EMBL/GenBank/DDBJ whole genome shotgun (WGS) entry which is preliminary data.</text>
</comment>
<dbReference type="Pfam" id="PF08373">
    <property type="entry name" value="RAP"/>
    <property type="match status" value="1"/>
</dbReference>
<dbReference type="Proteomes" id="UP001292094">
    <property type="component" value="Unassembled WGS sequence"/>
</dbReference>
<evidence type="ECO:0000313" key="3">
    <source>
        <dbReference type="Proteomes" id="UP001292094"/>
    </source>
</evidence>
<dbReference type="EMBL" id="JAWZYT010002755">
    <property type="protein sequence ID" value="KAK4302282.1"/>
    <property type="molecule type" value="Genomic_DNA"/>
</dbReference>
<evidence type="ECO:0000313" key="2">
    <source>
        <dbReference type="EMBL" id="KAK4302282.1"/>
    </source>
</evidence>
<dbReference type="AlphaFoldDB" id="A0AAE1TY87"/>
<feature type="domain" description="RAP" evidence="1">
    <location>
        <begin position="626"/>
        <end position="683"/>
    </location>
</feature>
<gene>
    <name evidence="2" type="ORF">Pmani_025608</name>
</gene>
<reference evidence="2" key="1">
    <citation type="submission" date="2023-11" db="EMBL/GenBank/DDBJ databases">
        <title>Genome assemblies of two species of porcelain crab, Petrolisthes cinctipes and Petrolisthes manimaculis (Anomura: Porcellanidae).</title>
        <authorList>
            <person name="Angst P."/>
        </authorList>
    </citation>
    <scope>NUCLEOTIDE SEQUENCE</scope>
    <source>
        <strain evidence="2">PB745_02</strain>
        <tissue evidence="2">Gill</tissue>
    </source>
</reference>
<organism evidence="2 3">
    <name type="scientific">Petrolisthes manimaculis</name>
    <dbReference type="NCBI Taxonomy" id="1843537"/>
    <lineage>
        <taxon>Eukaryota</taxon>
        <taxon>Metazoa</taxon>
        <taxon>Ecdysozoa</taxon>
        <taxon>Arthropoda</taxon>
        <taxon>Crustacea</taxon>
        <taxon>Multicrustacea</taxon>
        <taxon>Malacostraca</taxon>
        <taxon>Eumalacostraca</taxon>
        <taxon>Eucarida</taxon>
        <taxon>Decapoda</taxon>
        <taxon>Pleocyemata</taxon>
        <taxon>Anomura</taxon>
        <taxon>Galatheoidea</taxon>
        <taxon>Porcellanidae</taxon>
        <taxon>Petrolisthes</taxon>
    </lineage>
</organism>
<dbReference type="GO" id="GO:0044528">
    <property type="term" value="P:regulation of mitochondrial mRNA stability"/>
    <property type="evidence" value="ECO:0007669"/>
    <property type="project" value="TreeGrafter"/>
</dbReference>